<name>A0A3Q9BKA0_9LACT</name>
<evidence type="ECO:0000256" key="1">
    <source>
        <dbReference type="ARBA" id="ARBA00022553"/>
    </source>
</evidence>
<dbReference type="Gene3D" id="3.40.50.2300">
    <property type="match status" value="1"/>
</dbReference>
<evidence type="ECO:0000256" key="2">
    <source>
        <dbReference type="ARBA" id="ARBA00023012"/>
    </source>
</evidence>
<keyword evidence="3" id="KW-0805">Transcription regulation</keyword>
<evidence type="ECO:0000256" key="5">
    <source>
        <dbReference type="ARBA" id="ARBA00023163"/>
    </source>
</evidence>
<dbReference type="CDD" id="cd00383">
    <property type="entry name" value="trans_reg_C"/>
    <property type="match status" value="1"/>
</dbReference>
<dbReference type="GO" id="GO:0000156">
    <property type="term" value="F:phosphorelay response regulator activity"/>
    <property type="evidence" value="ECO:0007669"/>
    <property type="project" value="TreeGrafter"/>
</dbReference>
<dbReference type="SUPFAM" id="SSF52172">
    <property type="entry name" value="CheY-like"/>
    <property type="match status" value="1"/>
</dbReference>
<evidence type="ECO:0000259" key="8">
    <source>
        <dbReference type="PROSITE" id="PS50110"/>
    </source>
</evidence>
<feature type="domain" description="Response regulatory" evidence="8">
    <location>
        <begin position="2"/>
        <end position="116"/>
    </location>
</feature>
<dbReference type="SUPFAM" id="SSF46894">
    <property type="entry name" value="C-terminal effector domain of the bipartite response regulators"/>
    <property type="match status" value="1"/>
</dbReference>
<dbReference type="Gene3D" id="1.10.10.10">
    <property type="entry name" value="Winged helix-like DNA-binding domain superfamily/Winged helix DNA-binding domain"/>
    <property type="match status" value="1"/>
</dbReference>
<dbReference type="AlphaFoldDB" id="A0A3Q9BKA0"/>
<feature type="domain" description="OmpR/PhoB-type" evidence="9">
    <location>
        <begin position="124"/>
        <end position="222"/>
    </location>
</feature>
<dbReference type="SMART" id="SM00448">
    <property type="entry name" value="REC"/>
    <property type="match status" value="1"/>
</dbReference>
<evidence type="ECO:0000256" key="4">
    <source>
        <dbReference type="ARBA" id="ARBA00023125"/>
    </source>
</evidence>
<dbReference type="SMART" id="SM00862">
    <property type="entry name" value="Trans_reg_C"/>
    <property type="match status" value="1"/>
</dbReference>
<dbReference type="InterPro" id="IPR036388">
    <property type="entry name" value="WH-like_DNA-bd_sf"/>
</dbReference>
<dbReference type="InterPro" id="IPR016032">
    <property type="entry name" value="Sig_transdc_resp-reg_C-effctor"/>
</dbReference>
<dbReference type="RefSeq" id="WP_126109594.1">
    <property type="nucleotide sequence ID" value="NZ_CP034465.1"/>
</dbReference>
<keyword evidence="11" id="KW-1185">Reference proteome</keyword>
<dbReference type="InterPro" id="IPR039420">
    <property type="entry name" value="WalR-like"/>
</dbReference>
<dbReference type="KEGG" id="jeh:EJN90_06445"/>
<dbReference type="GO" id="GO:0006355">
    <property type="term" value="P:regulation of DNA-templated transcription"/>
    <property type="evidence" value="ECO:0007669"/>
    <property type="project" value="InterPro"/>
</dbReference>
<feature type="modified residue" description="4-aspartylphosphate" evidence="6">
    <location>
        <position position="51"/>
    </location>
</feature>
<feature type="DNA-binding region" description="OmpR/PhoB-type" evidence="7">
    <location>
        <begin position="124"/>
        <end position="222"/>
    </location>
</feature>
<dbReference type="InterPro" id="IPR011006">
    <property type="entry name" value="CheY-like_superfamily"/>
</dbReference>
<evidence type="ECO:0000256" key="7">
    <source>
        <dbReference type="PROSITE-ProRule" id="PRU01091"/>
    </source>
</evidence>
<dbReference type="EMBL" id="CP034465">
    <property type="protein sequence ID" value="AZP04308.1"/>
    <property type="molecule type" value="Genomic_DNA"/>
</dbReference>
<evidence type="ECO:0000256" key="3">
    <source>
        <dbReference type="ARBA" id="ARBA00023015"/>
    </source>
</evidence>
<dbReference type="Proteomes" id="UP000273326">
    <property type="component" value="Chromosome"/>
</dbReference>
<dbReference type="GO" id="GO:0005829">
    <property type="term" value="C:cytosol"/>
    <property type="evidence" value="ECO:0007669"/>
    <property type="project" value="TreeGrafter"/>
</dbReference>
<dbReference type="InterPro" id="IPR001789">
    <property type="entry name" value="Sig_transdc_resp-reg_receiver"/>
</dbReference>
<dbReference type="PROSITE" id="PS50110">
    <property type="entry name" value="RESPONSE_REGULATORY"/>
    <property type="match status" value="1"/>
</dbReference>
<dbReference type="Gene3D" id="6.10.250.690">
    <property type="match status" value="1"/>
</dbReference>
<keyword evidence="1 6" id="KW-0597">Phosphoprotein</keyword>
<dbReference type="PANTHER" id="PTHR48111">
    <property type="entry name" value="REGULATOR OF RPOS"/>
    <property type="match status" value="1"/>
</dbReference>
<dbReference type="PROSITE" id="PS51755">
    <property type="entry name" value="OMPR_PHOB"/>
    <property type="match status" value="1"/>
</dbReference>
<keyword evidence="5" id="KW-0804">Transcription</keyword>
<keyword evidence="2" id="KW-0902">Two-component regulatory system</keyword>
<gene>
    <name evidence="10" type="ORF">EJN90_06445</name>
</gene>
<dbReference type="Pfam" id="PF00486">
    <property type="entry name" value="Trans_reg_C"/>
    <property type="match status" value="1"/>
</dbReference>
<keyword evidence="4 7" id="KW-0238">DNA-binding</keyword>
<dbReference type="GO" id="GO:0000976">
    <property type="term" value="F:transcription cis-regulatory region binding"/>
    <property type="evidence" value="ECO:0007669"/>
    <property type="project" value="TreeGrafter"/>
</dbReference>
<evidence type="ECO:0000313" key="10">
    <source>
        <dbReference type="EMBL" id="AZP04308.1"/>
    </source>
</evidence>
<dbReference type="GO" id="GO:0032993">
    <property type="term" value="C:protein-DNA complex"/>
    <property type="evidence" value="ECO:0007669"/>
    <property type="project" value="TreeGrafter"/>
</dbReference>
<protein>
    <submittedName>
        <fullName evidence="10">Response regulator transcription factor</fullName>
    </submittedName>
</protein>
<proteinExistence type="predicted"/>
<organism evidence="10 11">
    <name type="scientific">Jeotgalibaca ciconiae</name>
    <dbReference type="NCBI Taxonomy" id="2496265"/>
    <lineage>
        <taxon>Bacteria</taxon>
        <taxon>Bacillati</taxon>
        <taxon>Bacillota</taxon>
        <taxon>Bacilli</taxon>
        <taxon>Lactobacillales</taxon>
        <taxon>Carnobacteriaceae</taxon>
        <taxon>Jeotgalibaca</taxon>
    </lineage>
</organism>
<dbReference type="OrthoDB" id="9790442at2"/>
<dbReference type="InterPro" id="IPR001867">
    <property type="entry name" value="OmpR/PhoB-type_DNA-bd"/>
</dbReference>
<dbReference type="PANTHER" id="PTHR48111:SF22">
    <property type="entry name" value="REGULATOR OF RPOS"/>
    <property type="match status" value="1"/>
</dbReference>
<evidence type="ECO:0000256" key="6">
    <source>
        <dbReference type="PROSITE-ProRule" id="PRU00169"/>
    </source>
</evidence>
<accession>A0A3Q9BKA0</accession>
<sequence>MRILLAEDEKELARAVQVILEKQDYLVDVVHDGQDAYDYANLTEYDGMIFDIMMPKISGVEVVKKLREEGSQSPILLLTAKSAVEDRIDGLDSGADDYLTKPFSMGELLARVRAMTRRKSIFVADILSFGDLKLDRETRTLSCKDKEVKLANKEFQIMELLIENPHRLFSADQLLEKIWGFESDVEMNSIWVHISNMRKKLALLQSSVRIVATRGAGYSLEEGND</sequence>
<dbReference type="Pfam" id="PF00072">
    <property type="entry name" value="Response_reg"/>
    <property type="match status" value="1"/>
</dbReference>
<evidence type="ECO:0000259" key="9">
    <source>
        <dbReference type="PROSITE" id="PS51755"/>
    </source>
</evidence>
<reference evidence="11" key="1">
    <citation type="submission" date="2018-12" db="EMBL/GenBank/DDBJ databases">
        <title>Complete genome sequencing of Jeotgalibaca sp. H21T32.</title>
        <authorList>
            <person name="Bae J.-W."/>
            <person name="Lee S.-Y."/>
        </authorList>
    </citation>
    <scope>NUCLEOTIDE SEQUENCE [LARGE SCALE GENOMIC DNA]</scope>
    <source>
        <strain evidence="11">H21T32</strain>
    </source>
</reference>
<evidence type="ECO:0000313" key="11">
    <source>
        <dbReference type="Proteomes" id="UP000273326"/>
    </source>
</evidence>